<organism evidence="6 7">
    <name type="scientific">Hondaea fermentalgiana</name>
    <dbReference type="NCBI Taxonomy" id="2315210"/>
    <lineage>
        <taxon>Eukaryota</taxon>
        <taxon>Sar</taxon>
        <taxon>Stramenopiles</taxon>
        <taxon>Bigyra</taxon>
        <taxon>Labyrinthulomycetes</taxon>
        <taxon>Thraustochytrida</taxon>
        <taxon>Thraustochytriidae</taxon>
        <taxon>Hondaea</taxon>
    </lineage>
</organism>
<comment type="caution">
    <text evidence="6">The sequence shown here is derived from an EMBL/GenBank/DDBJ whole genome shotgun (WGS) entry which is preliminary data.</text>
</comment>
<accession>A0A2R5GKV8</accession>
<reference evidence="6 7" key="1">
    <citation type="submission" date="2017-12" db="EMBL/GenBank/DDBJ databases">
        <title>Sequencing, de novo assembly and annotation of complete genome of a new Thraustochytrid species, strain FCC1311.</title>
        <authorList>
            <person name="Sedici K."/>
            <person name="Godart F."/>
            <person name="Aiese Cigliano R."/>
            <person name="Sanseverino W."/>
            <person name="Barakat M."/>
            <person name="Ortet P."/>
            <person name="Marechal E."/>
            <person name="Cagnac O."/>
            <person name="Amato A."/>
        </authorList>
    </citation>
    <scope>NUCLEOTIDE SEQUENCE [LARGE SCALE GENOMIC DNA]</scope>
</reference>
<dbReference type="Gene3D" id="3.20.20.220">
    <property type="match status" value="1"/>
</dbReference>
<dbReference type="GO" id="GO:0006555">
    <property type="term" value="P:methionine metabolic process"/>
    <property type="evidence" value="ECO:0007669"/>
    <property type="project" value="InterPro"/>
</dbReference>
<dbReference type="Pfam" id="PF02219">
    <property type="entry name" value="MTHFR"/>
    <property type="match status" value="1"/>
</dbReference>
<comment type="pathway">
    <text evidence="2">One-carbon metabolism; tetrahydrofolate interconversion.</text>
</comment>
<evidence type="ECO:0000256" key="5">
    <source>
        <dbReference type="ARBA" id="ARBA00023002"/>
    </source>
</evidence>
<evidence type="ECO:0000256" key="3">
    <source>
        <dbReference type="ARBA" id="ARBA00022630"/>
    </source>
</evidence>
<evidence type="ECO:0000256" key="1">
    <source>
        <dbReference type="ARBA" id="ARBA00001974"/>
    </source>
</evidence>
<dbReference type="EMBL" id="BEYU01000099">
    <property type="protein sequence ID" value="GBG31517.1"/>
    <property type="molecule type" value="Genomic_DNA"/>
</dbReference>
<evidence type="ECO:0000313" key="7">
    <source>
        <dbReference type="Proteomes" id="UP000241890"/>
    </source>
</evidence>
<keyword evidence="3" id="KW-0285">Flavoprotein</keyword>
<keyword evidence="5" id="KW-0560">Oxidoreductase</keyword>
<dbReference type="GO" id="GO:0035999">
    <property type="term" value="P:tetrahydrofolate interconversion"/>
    <property type="evidence" value="ECO:0007669"/>
    <property type="project" value="UniProtKB-UniPathway"/>
</dbReference>
<dbReference type="InterPro" id="IPR029041">
    <property type="entry name" value="FAD-linked_oxidoreductase-like"/>
</dbReference>
<evidence type="ECO:0000256" key="2">
    <source>
        <dbReference type="ARBA" id="ARBA00004777"/>
    </source>
</evidence>
<keyword evidence="4" id="KW-0274">FAD</keyword>
<protein>
    <submittedName>
        <fullName evidence="6">Methylenetetrahydrofolate reductase 2</fullName>
    </submittedName>
</protein>
<dbReference type="GO" id="GO:0004489">
    <property type="term" value="F:methylenetetrahydrofolate reductase [NAD(P)H] activity"/>
    <property type="evidence" value="ECO:0007669"/>
    <property type="project" value="InterPro"/>
</dbReference>
<gene>
    <name evidence="6" type="ORF">FCC1311_077412</name>
</gene>
<dbReference type="Proteomes" id="UP000241890">
    <property type="component" value="Unassembled WGS sequence"/>
</dbReference>
<name>A0A2R5GKV8_9STRA</name>
<sequence>MPVIGAELTDFARALAESGVTEVLALAGDGPERSPACYDASHVLETLLDEPGAQGALECIGVAAYPTGHAIAEDSQLWQALERKADLLSTRKPASQIFVATQLGLSTSALVDWHENLRVKVPFLANAELCVGVFGLVPASRTRTLARRLGFGKGLVGLMDSLPSDSLMSRASAEMLRSAALPEAVSLHISTFDTRVLAADTFWAERLQDYAQHGRD</sequence>
<evidence type="ECO:0000313" key="6">
    <source>
        <dbReference type="EMBL" id="GBG31517.1"/>
    </source>
</evidence>
<proteinExistence type="predicted"/>
<dbReference type="SUPFAM" id="SSF51730">
    <property type="entry name" value="FAD-linked oxidoreductase"/>
    <property type="match status" value="1"/>
</dbReference>
<dbReference type="InParanoid" id="A0A2R5GKV8"/>
<dbReference type="UniPathway" id="UPA00193"/>
<evidence type="ECO:0000256" key="4">
    <source>
        <dbReference type="ARBA" id="ARBA00022827"/>
    </source>
</evidence>
<keyword evidence="7" id="KW-1185">Reference proteome</keyword>
<dbReference type="AlphaFoldDB" id="A0A2R5GKV8"/>
<dbReference type="InterPro" id="IPR003171">
    <property type="entry name" value="Mehydrof_redctse-like"/>
</dbReference>
<comment type="cofactor">
    <cofactor evidence="1">
        <name>FAD</name>
        <dbReference type="ChEBI" id="CHEBI:57692"/>
    </cofactor>
</comment>